<reference evidence="2" key="1">
    <citation type="journal article" date="2019" name="Int. J. Syst. Evol. Microbiol.">
        <title>The Global Catalogue of Microorganisms (GCM) 10K type strain sequencing project: providing services to taxonomists for standard genome sequencing and annotation.</title>
        <authorList>
            <consortium name="The Broad Institute Genomics Platform"/>
            <consortium name="The Broad Institute Genome Sequencing Center for Infectious Disease"/>
            <person name="Wu L."/>
            <person name="Ma J."/>
        </authorList>
    </citation>
    <scope>NUCLEOTIDE SEQUENCE [LARGE SCALE GENOMIC DNA]</scope>
    <source>
        <strain evidence="2">KCTC 13528</strain>
    </source>
</reference>
<dbReference type="RefSeq" id="WP_204728371.1">
    <property type="nucleotide sequence ID" value="NZ_JAFBDK010000003.1"/>
</dbReference>
<dbReference type="PROSITE" id="PS51257">
    <property type="entry name" value="PROKAR_LIPOPROTEIN"/>
    <property type="match status" value="1"/>
</dbReference>
<organism evidence="1 2">
    <name type="scientific">Jeotgalibacillus terrae</name>
    <dbReference type="NCBI Taxonomy" id="587735"/>
    <lineage>
        <taxon>Bacteria</taxon>
        <taxon>Bacillati</taxon>
        <taxon>Bacillota</taxon>
        <taxon>Bacilli</taxon>
        <taxon>Bacillales</taxon>
        <taxon>Caryophanaceae</taxon>
        <taxon>Jeotgalibacillus</taxon>
    </lineage>
</organism>
<comment type="caution">
    <text evidence="1">The sequence shown here is derived from an EMBL/GenBank/DDBJ whole genome shotgun (WGS) entry which is preliminary data.</text>
</comment>
<accession>A0ABW5ZKH9</accession>
<dbReference type="Proteomes" id="UP001597561">
    <property type="component" value="Unassembled WGS sequence"/>
</dbReference>
<sequence>MGKGLGFIILNVFAALLLIGCSGEQDNDGQIDSGQYLEAKEAAWAYVNEQGWDDNAEEDWRSAEVTEVVASHRYELFEDAYAGKEVLRIQFHDPENVIAGTPAILMDSDTNKVIGYIPGE</sequence>
<dbReference type="EMBL" id="JBHUPG010000031">
    <property type="protein sequence ID" value="MFD2913453.1"/>
    <property type="molecule type" value="Genomic_DNA"/>
</dbReference>
<evidence type="ECO:0000313" key="1">
    <source>
        <dbReference type="EMBL" id="MFD2913453.1"/>
    </source>
</evidence>
<evidence type="ECO:0000313" key="2">
    <source>
        <dbReference type="Proteomes" id="UP001597561"/>
    </source>
</evidence>
<name>A0ABW5ZKH9_9BACL</name>
<gene>
    <name evidence="1" type="ORF">ACFS5P_16320</name>
</gene>
<keyword evidence="2" id="KW-1185">Reference proteome</keyword>
<protein>
    <submittedName>
        <fullName evidence="1">Uncharacterized protein</fullName>
    </submittedName>
</protein>
<proteinExistence type="predicted"/>